<organism evidence="2 3">
    <name type="scientific">Lachnellula suecica</name>
    <dbReference type="NCBI Taxonomy" id="602035"/>
    <lineage>
        <taxon>Eukaryota</taxon>
        <taxon>Fungi</taxon>
        <taxon>Dikarya</taxon>
        <taxon>Ascomycota</taxon>
        <taxon>Pezizomycotina</taxon>
        <taxon>Leotiomycetes</taxon>
        <taxon>Helotiales</taxon>
        <taxon>Lachnaceae</taxon>
        <taxon>Lachnellula</taxon>
    </lineage>
</organism>
<feature type="region of interest" description="Disordered" evidence="1">
    <location>
        <begin position="211"/>
        <end position="234"/>
    </location>
</feature>
<reference evidence="2 3" key="1">
    <citation type="submission" date="2018-05" db="EMBL/GenBank/DDBJ databases">
        <title>Genome sequencing and assembly of the regulated plant pathogen Lachnellula willkommii and related sister species for the development of diagnostic species identification markers.</title>
        <authorList>
            <person name="Giroux E."/>
            <person name="Bilodeau G."/>
        </authorList>
    </citation>
    <scope>NUCLEOTIDE SEQUENCE [LARGE SCALE GENOMIC DNA]</scope>
    <source>
        <strain evidence="2 3">CBS 268.59</strain>
    </source>
</reference>
<accession>A0A8T9C6T0</accession>
<evidence type="ECO:0000256" key="1">
    <source>
        <dbReference type="SAM" id="MobiDB-lite"/>
    </source>
</evidence>
<sequence>MGSDRFTRLTELTPRRFHITANPPFGVGFVLCGHVNEGNEDDTGSQFFNQRGGIANCKPGIWTSMTRQVGDPGDDFSLECILRWVEPGTIDLSQSVQDWEAYERETREKDLEVKSSKIVPEGTTWQRAGQYLMMVGSAAKLMFGTENGEEELDFEFYTETLTLNGWEMGAGANARFTIGGMNYEVGGPPRVAIAEKDGKVIAVRIYGGPEYDNDDSEGREEGFSSDEETAVVGI</sequence>
<keyword evidence="3" id="KW-1185">Reference proteome</keyword>
<evidence type="ECO:0000313" key="2">
    <source>
        <dbReference type="EMBL" id="TVY78470.1"/>
    </source>
</evidence>
<dbReference type="Proteomes" id="UP000469558">
    <property type="component" value="Unassembled WGS sequence"/>
</dbReference>
<proteinExistence type="predicted"/>
<dbReference type="EMBL" id="QGMK01000758">
    <property type="protein sequence ID" value="TVY78470.1"/>
    <property type="molecule type" value="Genomic_DNA"/>
</dbReference>
<comment type="caution">
    <text evidence="2">The sequence shown here is derived from an EMBL/GenBank/DDBJ whole genome shotgun (WGS) entry which is preliminary data.</text>
</comment>
<dbReference type="AlphaFoldDB" id="A0A8T9C6T0"/>
<protein>
    <submittedName>
        <fullName evidence="2">Uncharacterized protein</fullName>
    </submittedName>
</protein>
<evidence type="ECO:0000313" key="3">
    <source>
        <dbReference type="Proteomes" id="UP000469558"/>
    </source>
</evidence>
<gene>
    <name evidence="2" type="ORF">LSUE1_G006575</name>
</gene>
<name>A0A8T9C6T0_9HELO</name>
<dbReference type="OrthoDB" id="3555346at2759"/>